<dbReference type="GO" id="GO:0042744">
    <property type="term" value="P:hydrogen peroxide catabolic process"/>
    <property type="evidence" value="ECO:0007669"/>
    <property type="project" value="TreeGrafter"/>
</dbReference>
<dbReference type="InterPro" id="IPR013766">
    <property type="entry name" value="Thioredoxin_domain"/>
</dbReference>
<protein>
    <recommendedName>
        <fullName evidence="6">Glutathione-dependent peroxiredoxin</fullName>
        <ecNumber evidence="6">1.11.1.27</ecNumber>
    </recommendedName>
</protein>
<dbReference type="InterPro" id="IPR013740">
    <property type="entry name" value="Redoxin"/>
</dbReference>
<dbReference type="AlphaFoldDB" id="A0A2P5TRR2"/>
<dbReference type="PANTHER" id="PTHR10430">
    <property type="entry name" value="PEROXIREDOXIN"/>
    <property type="match status" value="1"/>
</dbReference>
<dbReference type="CDD" id="cd03013">
    <property type="entry name" value="PRX5_like"/>
    <property type="match status" value="1"/>
</dbReference>
<feature type="domain" description="Thioredoxin" evidence="7">
    <location>
        <begin position="2"/>
        <end position="156"/>
    </location>
</feature>
<feature type="active site" description="Cysteine sulfenic acid (-SOH) intermediate" evidence="5">
    <location>
        <position position="48"/>
    </location>
</feature>
<comment type="caution">
    <text evidence="8">The sequence shown here is derived from an EMBL/GenBank/DDBJ whole genome shotgun (WGS) entry which is preliminary data.</text>
</comment>
<evidence type="ECO:0000256" key="6">
    <source>
        <dbReference type="RuleBase" id="RU366011"/>
    </source>
</evidence>
<dbReference type="EC" id="1.11.1.27" evidence="6"/>
<dbReference type="EMBL" id="MPZM01000001">
    <property type="protein sequence ID" value="PPL18521.1"/>
    <property type="molecule type" value="Genomic_DNA"/>
</dbReference>
<organism evidence="8 9">
    <name type="scientific">Oceanisphaera arctica</name>
    <dbReference type="NCBI Taxonomy" id="641510"/>
    <lineage>
        <taxon>Bacteria</taxon>
        <taxon>Pseudomonadati</taxon>
        <taxon>Pseudomonadota</taxon>
        <taxon>Gammaproteobacteria</taxon>
        <taxon>Aeromonadales</taxon>
        <taxon>Aeromonadaceae</taxon>
        <taxon>Oceanisphaera</taxon>
    </lineage>
</organism>
<evidence type="ECO:0000256" key="5">
    <source>
        <dbReference type="PIRSR" id="PIRSR637944-1"/>
    </source>
</evidence>
<dbReference type="Gene3D" id="3.40.30.10">
    <property type="entry name" value="Glutaredoxin"/>
    <property type="match status" value="1"/>
</dbReference>
<keyword evidence="9" id="KW-1185">Reference proteome</keyword>
<sequence>MIKIGEKLPEQSFTFITDAGKSSADSAALFGGKKVVIFAVPGAFTPTCSQAHLPGFVVLADQFRASGVSLYCLSVNDAFVMRAWQQAQNAGAVTMLADGNGSFTQALGLAKDTGDFGGLRAQRFALVAENGVVTALQVEAPGKFEVSSAEAMLALV</sequence>
<comment type="function">
    <text evidence="6">Thiol-specific peroxidase that catalyzes the reduction of hydrogen peroxide and organic hydroperoxides to water and alcohols, respectively. Plays a role in cell protection against oxidative stress by detoxifying peroxides.</text>
</comment>
<keyword evidence="4 6" id="KW-0676">Redox-active center</keyword>
<gene>
    <name evidence="8" type="ORF">UN63_00850</name>
</gene>
<evidence type="ECO:0000256" key="4">
    <source>
        <dbReference type="ARBA" id="ARBA00023284"/>
    </source>
</evidence>
<comment type="similarity">
    <text evidence="6">Belongs to the peroxiredoxin family. Prx5 subfamily.</text>
</comment>
<accession>A0A2P5TRR2</accession>
<dbReference type="PANTHER" id="PTHR10430:SF16">
    <property type="entry name" value="PEROXIREDOXIN-5, MITOCHONDRIAL"/>
    <property type="match status" value="1"/>
</dbReference>
<dbReference type="SUPFAM" id="SSF52833">
    <property type="entry name" value="Thioredoxin-like"/>
    <property type="match status" value="1"/>
</dbReference>
<dbReference type="GO" id="GO:0045454">
    <property type="term" value="P:cell redox homeostasis"/>
    <property type="evidence" value="ECO:0007669"/>
    <property type="project" value="TreeGrafter"/>
</dbReference>
<dbReference type="FunFam" id="3.40.30.10:FF:000020">
    <property type="entry name" value="Peroxiredoxin"/>
    <property type="match status" value="1"/>
</dbReference>
<dbReference type="GO" id="GO:0034599">
    <property type="term" value="P:cellular response to oxidative stress"/>
    <property type="evidence" value="ECO:0007669"/>
    <property type="project" value="InterPro"/>
</dbReference>
<dbReference type="OrthoDB" id="9800621at2"/>
<dbReference type="GO" id="GO:0008379">
    <property type="term" value="F:thioredoxin peroxidase activity"/>
    <property type="evidence" value="ECO:0007669"/>
    <property type="project" value="InterPro"/>
</dbReference>
<dbReference type="RefSeq" id="WP_104484900.1">
    <property type="nucleotide sequence ID" value="NZ_BMYB01000010.1"/>
</dbReference>
<evidence type="ECO:0000313" key="8">
    <source>
        <dbReference type="EMBL" id="PPL18521.1"/>
    </source>
</evidence>
<name>A0A2P5TRR2_9GAMM</name>
<evidence type="ECO:0000259" key="7">
    <source>
        <dbReference type="PROSITE" id="PS51352"/>
    </source>
</evidence>
<evidence type="ECO:0000256" key="2">
    <source>
        <dbReference type="ARBA" id="ARBA00022862"/>
    </source>
</evidence>
<reference evidence="9" key="1">
    <citation type="submission" date="2016-11" db="EMBL/GenBank/DDBJ databases">
        <authorList>
            <person name="Sisinthy S."/>
            <person name="Ara S."/>
            <person name="Gundlapally S.R."/>
        </authorList>
    </citation>
    <scope>NUCLEOTIDE SEQUENCE [LARGE SCALE GENOMIC DNA]</scope>
    <source>
        <strain evidence="9">V1-41</strain>
    </source>
</reference>
<comment type="catalytic activity">
    <reaction evidence="6">
        <text>a hydroperoxide + 2 glutathione = an alcohol + glutathione disulfide + H2O</text>
        <dbReference type="Rhea" id="RHEA:62632"/>
        <dbReference type="ChEBI" id="CHEBI:15377"/>
        <dbReference type="ChEBI" id="CHEBI:30879"/>
        <dbReference type="ChEBI" id="CHEBI:35924"/>
        <dbReference type="ChEBI" id="CHEBI:57925"/>
        <dbReference type="ChEBI" id="CHEBI:58297"/>
        <dbReference type="EC" id="1.11.1.27"/>
    </reaction>
</comment>
<evidence type="ECO:0000256" key="1">
    <source>
        <dbReference type="ARBA" id="ARBA00022559"/>
    </source>
</evidence>
<dbReference type="InterPro" id="IPR037944">
    <property type="entry name" value="PRX5-like"/>
</dbReference>
<dbReference type="InterPro" id="IPR036249">
    <property type="entry name" value="Thioredoxin-like_sf"/>
</dbReference>
<dbReference type="GO" id="GO:0005737">
    <property type="term" value="C:cytoplasm"/>
    <property type="evidence" value="ECO:0007669"/>
    <property type="project" value="TreeGrafter"/>
</dbReference>
<evidence type="ECO:0000313" key="9">
    <source>
        <dbReference type="Proteomes" id="UP000242231"/>
    </source>
</evidence>
<dbReference type="Pfam" id="PF08534">
    <property type="entry name" value="Redoxin"/>
    <property type="match status" value="1"/>
</dbReference>
<keyword evidence="2 6" id="KW-0049">Antioxidant</keyword>
<dbReference type="Proteomes" id="UP000242231">
    <property type="component" value="Unassembled WGS sequence"/>
</dbReference>
<keyword evidence="3 6" id="KW-0560">Oxidoreductase</keyword>
<proteinExistence type="inferred from homology"/>
<keyword evidence="1 6" id="KW-0575">Peroxidase</keyword>
<dbReference type="PROSITE" id="PS51352">
    <property type="entry name" value="THIOREDOXIN_2"/>
    <property type="match status" value="1"/>
</dbReference>
<evidence type="ECO:0000256" key="3">
    <source>
        <dbReference type="ARBA" id="ARBA00023002"/>
    </source>
</evidence>